<dbReference type="Gene3D" id="1.10.1520.10">
    <property type="entry name" value="Ribonuclease III domain"/>
    <property type="match status" value="2"/>
</dbReference>
<evidence type="ECO:0000259" key="7">
    <source>
        <dbReference type="PROSITE" id="PS50142"/>
    </source>
</evidence>
<feature type="domain" description="PAZ" evidence="8">
    <location>
        <begin position="716"/>
        <end position="807"/>
    </location>
</feature>
<dbReference type="InterPro" id="IPR027417">
    <property type="entry name" value="P-loop_NTPase"/>
</dbReference>
<dbReference type="CDD" id="cd00593">
    <property type="entry name" value="RIBOc"/>
    <property type="match status" value="2"/>
</dbReference>
<dbReference type="GO" id="GO:0004525">
    <property type="term" value="F:ribonuclease III activity"/>
    <property type="evidence" value="ECO:0007669"/>
    <property type="project" value="InterPro"/>
</dbReference>
<dbReference type="InterPro" id="IPR014001">
    <property type="entry name" value="Helicase_ATP-bd"/>
</dbReference>
<dbReference type="GO" id="GO:0005737">
    <property type="term" value="C:cytoplasm"/>
    <property type="evidence" value="ECO:0007669"/>
    <property type="project" value="TreeGrafter"/>
</dbReference>
<dbReference type="STRING" id="5762.D2VEU9"/>
<dbReference type="eggNOG" id="KOG0701">
    <property type="taxonomic scope" value="Eukaryota"/>
</dbReference>
<dbReference type="PROSITE" id="PS51194">
    <property type="entry name" value="HELICASE_CTER"/>
    <property type="match status" value="1"/>
</dbReference>
<name>D2VEU9_NAEGR</name>
<dbReference type="SUPFAM" id="SSF52540">
    <property type="entry name" value="P-loop containing nucleoside triphosphate hydrolases"/>
    <property type="match status" value="1"/>
</dbReference>
<dbReference type="Gene3D" id="2.170.260.10">
    <property type="entry name" value="paz domain"/>
    <property type="match status" value="1"/>
</dbReference>
<evidence type="ECO:0000256" key="1">
    <source>
        <dbReference type="ARBA" id="ARBA00001936"/>
    </source>
</evidence>
<dbReference type="SMART" id="SM00490">
    <property type="entry name" value="HELICc"/>
    <property type="match status" value="1"/>
</dbReference>
<dbReference type="GO" id="GO:0006396">
    <property type="term" value="P:RNA processing"/>
    <property type="evidence" value="ECO:0007669"/>
    <property type="project" value="InterPro"/>
</dbReference>
<feature type="domain" description="Helicase ATP-binding" evidence="9">
    <location>
        <begin position="36"/>
        <end position="257"/>
    </location>
</feature>
<feature type="compositionally biased region" description="Low complexity" evidence="6">
    <location>
        <begin position="8"/>
        <end position="22"/>
    </location>
</feature>
<dbReference type="Pfam" id="PF00636">
    <property type="entry name" value="Ribonuclease_3"/>
    <property type="match status" value="2"/>
</dbReference>
<feature type="domain" description="RNase III" evidence="7">
    <location>
        <begin position="1023"/>
        <end position="1142"/>
    </location>
</feature>
<proteinExistence type="inferred from homology"/>
<dbReference type="GO" id="GO:0003723">
    <property type="term" value="F:RNA binding"/>
    <property type="evidence" value="ECO:0007669"/>
    <property type="project" value="InterPro"/>
</dbReference>
<dbReference type="Pfam" id="PF00271">
    <property type="entry name" value="Helicase_C"/>
    <property type="match status" value="1"/>
</dbReference>
<protein>
    <submittedName>
        <fullName evidence="11">Uncharacterized protein</fullName>
    </submittedName>
</protein>
<evidence type="ECO:0000259" key="9">
    <source>
        <dbReference type="PROSITE" id="PS51192"/>
    </source>
</evidence>
<dbReference type="PROSITE" id="PS51192">
    <property type="entry name" value="HELICASE_ATP_BIND_1"/>
    <property type="match status" value="1"/>
</dbReference>
<dbReference type="Pfam" id="PF04851">
    <property type="entry name" value="ResIII"/>
    <property type="match status" value="1"/>
</dbReference>
<keyword evidence="4" id="KW-0464">Manganese</keyword>
<reference evidence="11 12" key="1">
    <citation type="journal article" date="2010" name="Cell">
        <title>The genome of Naegleria gruberi illuminates early eukaryotic versatility.</title>
        <authorList>
            <person name="Fritz-Laylin L.K."/>
            <person name="Prochnik S.E."/>
            <person name="Ginger M.L."/>
            <person name="Dacks J.B."/>
            <person name="Carpenter M.L."/>
            <person name="Field M.C."/>
            <person name="Kuo A."/>
            <person name="Paredez A."/>
            <person name="Chapman J."/>
            <person name="Pham J."/>
            <person name="Shu S."/>
            <person name="Neupane R."/>
            <person name="Cipriano M."/>
            <person name="Mancuso J."/>
            <person name="Tu H."/>
            <person name="Salamov A."/>
            <person name="Lindquist E."/>
            <person name="Shapiro H."/>
            <person name="Lucas S."/>
            <person name="Grigoriev I.V."/>
            <person name="Cande W.Z."/>
            <person name="Fulton C."/>
            <person name="Rokhsar D.S."/>
            <person name="Dawson S.C."/>
        </authorList>
    </citation>
    <scope>NUCLEOTIDE SEQUENCE [LARGE SCALE GENOMIC DNA]</scope>
    <source>
        <strain evidence="11 12">NEG-M</strain>
    </source>
</reference>
<dbReference type="SUPFAM" id="SSF101690">
    <property type="entry name" value="PAZ domain"/>
    <property type="match status" value="1"/>
</dbReference>
<dbReference type="SMART" id="SM00949">
    <property type="entry name" value="PAZ"/>
    <property type="match status" value="1"/>
</dbReference>
<dbReference type="Pfam" id="PF02170">
    <property type="entry name" value="PAZ"/>
    <property type="match status" value="1"/>
</dbReference>
<sequence>MLSQPSLSTQTGDNTNDSNNNTIITIEKPRAYQLELLRESIDGNSICILPTGTGKTLLACLLIDQLLHQNDKKEYMGDEYFLSSKCSCCISDQKKPPTNGPPDKKKLTKKIFFLVPTTALRKQQQEAIFKYFYKRECSKMKIKKDFTIDSSKSWNVIVSTPQILLNALQSQIISFEDILLLVFDEAHHATKDHPYVKLMRDYYHNNKPIDPSLLAYNFNFLKDRQPIELPKILGLTATPASQSLYKTSLNEHTLFLRKAKLEFSLDASIKVPYDYMEEMKKHVNNPRQHSVAYSSKSELIEPLNALKTFHSYHNFRDISVDDIEKNYRELGLIGSLIIISLICELDVFESFKSFYPIFNLNQPIEFSSMNEINSSPFISDKVKILFDLVDTYENTNENMRCIIFAERIVHVKAIVKMFRMYRKFIPLNCKELIGSSVMSRQAQATVVKEFSHTTRLLVATKAGEEGLNISKCSLVVQFDICNTTREHIQSMGRARHELSRYVVLYDKDDYSQIIMLTNMGNNERSIIVDTALEELKEYIKSEKVIITNDTQEDIEPLISSIENLSDDEEIEKKDTYIPKPIRYEGPKDNNNVKLFVSQMIINSNGKEEMTALLTFGEIQYPFEVTMHPLWLKLFPCGFITVTKSEYEKLIAFYMRLCRIIYNNYALKDYFYGDGRFYLVLPSCRGNQPRDVIDWNVIYTFEKELSQSEKDYPQSMTILDHLRLGVRVPIDYFIVTTYNKDFYAPNYIDESSTPLESFEKQGSTITYQSYLKDRYEIMCDSNQPMLSAYSLKYHRYVMLIPEFCKPTSLRIDFIESLRAVFKTSNEGTLMSLVEQTLVAHDLKNQMFPSCGYINLSELRNAITHRTSQNLDTNYERYEFFGDTILKYAVVLDIVLRFPFENMKFYNEEKTAKVSNSNLRKLAQKLSIMDFFIETQYYHHNVAGIAFSKSEQEASVKGKKVRADIIESLIGLVGKHSIEEGVKLARDLKLVKKQNFIADKFILNSNPEYVKRIIENTIPDIEKNAKELERIIGYKFKNILYAYYTLIHPSVDIGFNVNYETLEFVGDAVLDLYVSRTMFHNFYLDQSEMHTFRSNFVRNTALEKIAKDFRIDQLLFVKKDLKLKAKSISDVMEALIGAVALDSNLDWDKITDLMELSIFSPKLRDWLEGIETYENEKLLKSPKQELNKVINIKVRLKKYKNKDMFKFCLPVDPLLA</sequence>
<dbReference type="GO" id="GO:0005524">
    <property type="term" value="F:ATP binding"/>
    <property type="evidence" value="ECO:0007669"/>
    <property type="project" value="InterPro"/>
</dbReference>
<dbReference type="OrthoDB" id="416741at2759"/>
<feature type="domain" description="Helicase C-terminal" evidence="10">
    <location>
        <begin position="387"/>
        <end position="536"/>
    </location>
</feature>
<evidence type="ECO:0000313" key="11">
    <source>
        <dbReference type="EMBL" id="EFC44666.1"/>
    </source>
</evidence>
<dbReference type="PANTHER" id="PTHR14074">
    <property type="entry name" value="HELICASE WITH DEATH DOMAIN-RELATED"/>
    <property type="match status" value="1"/>
</dbReference>
<dbReference type="InterPro" id="IPR051363">
    <property type="entry name" value="RLR_Helicase"/>
</dbReference>
<dbReference type="InterPro" id="IPR036085">
    <property type="entry name" value="PAZ_dom_sf"/>
</dbReference>
<dbReference type="InterPro" id="IPR036389">
    <property type="entry name" value="RNase_III_sf"/>
</dbReference>
<dbReference type="InterPro" id="IPR006935">
    <property type="entry name" value="Helicase/UvrB_N"/>
</dbReference>
<comment type="cofactor">
    <cofactor evidence="2">
        <name>Mg(2+)</name>
        <dbReference type="ChEBI" id="CHEBI:18420"/>
    </cofactor>
</comment>
<dbReference type="PROSITE" id="PS00517">
    <property type="entry name" value="RNASE_3_1"/>
    <property type="match status" value="1"/>
</dbReference>
<dbReference type="GeneID" id="8848592"/>
<evidence type="ECO:0000256" key="2">
    <source>
        <dbReference type="ARBA" id="ARBA00001946"/>
    </source>
</evidence>
<keyword evidence="3" id="KW-0677">Repeat</keyword>
<dbReference type="InterPro" id="IPR003100">
    <property type="entry name" value="PAZ_dom"/>
</dbReference>
<dbReference type="PANTHER" id="PTHR14074:SF16">
    <property type="entry name" value="ANTIVIRAL INNATE IMMUNE RESPONSE RECEPTOR RIG-I"/>
    <property type="match status" value="1"/>
</dbReference>
<dbReference type="PROSITE" id="PS50821">
    <property type="entry name" value="PAZ"/>
    <property type="match status" value="1"/>
</dbReference>
<keyword evidence="12" id="KW-1185">Reference proteome</keyword>
<dbReference type="VEuPathDB" id="AmoebaDB:NAEGRDRAFT_48963"/>
<dbReference type="PROSITE" id="PS50142">
    <property type="entry name" value="RNASE_3_2"/>
    <property type="match status" value="2"/>
</dbReference>
<comment type="cofactor">
    <cofactor evidence="1">
        <name>Mn(2+)</name>
        <dbReference type="ChEBI" id="CHEBI:29035"/>
    </cofactor>
</comment>
<organism evidence="12">
    <name type="scientific">Naegleria gruberi</name>
    <name type="common">Amoeba</name>
    <dbReference type="NCBI Taxonomy" id="5762"/>
    <lineage>
        <taxon>Eukaryota</taxon>
        <taxon>Discoba</taxon>
        <taxon>Heterolobosea</taxon>
        <taxon>Tetramitia</taxon>
        <taxon>Eutetramitia</taxon>
        <taxon>Vahlkampfiidae</taxon>
        <taxon>Naegleria</taxon>
    </lineage>
</organism>
<dbReference type="Proteomes" id="UP000006671">
    <property type="component" value="Unassembled WGS sequence"/>
</dbReference>
<dbReference type="Gene3D" id="3.40.50.300">
    <property type="entry name" value="P-loop containing nucleotide triphosphate hydrolases"/>
    <property type="match status" value="2"/>
</dbReference>
<feature type="domain" description="RNase III" evidence="7">
    <location>
        <begin position="857"/>
        <end position="971"/>
    </location>
</feature>
<evidence type="ECO:0000259" key="10">
    <source>
        <dbReference type="PROSITE" id="PS51194"/>
    </source>
</evidence>
<comment type="similarity">
    <text evidence="5">Belongs to the helicase family. Dicer subfamily.</text>
</comment>
<evidence type="ECO:0000259" key="8">
    <source>
        <dbReference type="PROSITE" id="PS50821"/>
    </source>
</evidence>
<evidence type="ECO:0000256" key="5">
    <source>
        <dbReference type="ARBA" id="ARBA00035116"/>
    </source>
</evidence>
<dbReference type="EMBL" id="GG738867">
    <property type="protein sequence ID" value="EFC44666.1"/>
    <property type="molecule type" value="Genomic_DNA"/>
</dbReference>
<dbReference type="GO" id="GO:0003677">
    <property type="term" value="F:DNA binding"/>
    <property type="evidence" value="ECO:0007669"/>
    <property type="project" value="InterPro"/>
</dbReference>
<dbReference type="SUPFAM" id="SSF69065">
    <property type="entry name" value="RNase III domain-like"/>
    <property type="match status" value="2"/>
</dbReference>
<evidence type="ECO:0000256" key="6">
    <source>
        <dbReference type="SAM" id="MobiDB-lite"/>
    </source>
</evidence>
<dbReference type="AlphaFoldDB" id="D2VEU9"/>
<evidence type="ECO:0000313" key="12">
    <source>
        <dbReference type="Proteomes" id="UP000006671"/>
    </source>
</evidence>
<dbReference type="OMA" id="IETQYYH"/>
<dbReference type="InterPro" id="IPR000999">
    <property type="entry name" value="RNase_III_dom"/>
</dbReference>
<evidence type="ECO:0000256" key="4">
    <source>
        <dbReference type="ARBA" id="ARBA00023211"/>
    </source>
</evidence>
<evidence type="ECO:0000256" key="3">
    <source>
        <dbReference type="ARBA" id="ARBA00022737"/>
    </source>
</evidence>
<feature type="region of interest" description="Disordered" evidence="6">
    <location>
        <begin position="1"/>
        <end position="22"/>
    </location>
</feature>
<dbReference type="SMART" id="SM00535">
    <property type="entry name" value="RIBOc"/>
    <property type="match status" value="2"/>
</dbReference>
<dbReference type="SMART" id="SM00487">
    <property type="entry name" value="DEXDc"/>
    <property type="match status" value="1"/>
</dbReference>
<accession>D2VEU9</accession>
<gene>
    <name evidence="11" type="ORF">NAEGRDRAFT_48963</name>
</gene>
<dbReference type="InterPro" id="IPR001650">
    <property type="entry name" value="Helicase_C-like"/>
</dbReference>
<dbReference type="RefSeq" id="XP_002677410.1">
    <property type="nucleotide sequence ID" value="XM_002677364.1"/>
</dbReference>
<dbReference type="InParanoid" id="D2VEU9"/>
<dbReference type="KEGG" id="ngr:NAEGRDRAFT_48963"/>